<dbReference type="CDD" id="cd04680">
    <property type="entry name" value="NUDIX_Hydrolase"/>
    <property type="match status" value="1"/>
</dbReference>
<evidence type="ECO:0000313" key="4">
    <source>
        <dbReference type="EMBL" id="AFL53240.1"/>
    </source>
</evidence>
<dbReference type="InterPro" id="IPR015797">
    <property type="entry name" value="NUDIX_hydrolase-like_dom_sf"/>
</dbReference>
<evidence type="ECO:0000259" key="3">
    <source>
        <dbReference type="PROSITE" id="PS51462"/>
    </source>
</evidence>
<dbReference type="PROSITE" id="PS51462">
    <property type="entry name" value="NUDIX"/>
    <property type="match status" value="1"/>
</dbReference>
<feature type="domain" description="Nudix hydrolase" evidence="3">
    <location>
        <begin position="58"/>
        <end position="184"/>
    </location>
</feature>
<reference evidence="4 5" key="1">
    <citation type="journal article" date="2012" name="J. Bacteriol.">
        <title>Complete genome sequence of the broad-host-range strain Sinorhizobium fredii USDA257.</title>
        <authorList>
            <person name="Schuldes J."/>
            <person name="Rodriguez Orbegoso M."/>
            <person name="Schmeisser C."/>
            <person name="Krishnan H.B."/>
            <person name="Daniel R."/>
            <person name="Streit W.R."/>
        </authorList>
    </citation>
    <scope>NUCLEOTIDE SEQUENCE [LARGE SCALE GENOMIC DNA]</scope>
    <source>
        <strain evidence="4 5">USDA 257</strain>
    </source>
</reference>
<dbReference type="EMBL" id="CP003563">
    <property type="protein sequence ID" value="AFL53240.1"/>
    <property type="molecule type" value="Genomic_DNA"/>
</dbReference>
<protein>
    <submittedName>
        <fullName evidence="4">Putative hydrolase protein, MutT/nudix family</fullName>
    </submittedName>
</protein>
<dbReference type="HOGENOM" id="CLU_037162_10_1_5"/>
<organism evidence="4 5">
    <name type="scientific">Sinorhizobium fredii (strain USDA 257)</name>
    <dbReference type="NCBI Taxonomy" id="1185652"/>
    <lineage>
        <taxon>Bacteria</taxon>
        <taxon>Pseudomonadati</taxon>
        <taxon>Pseudomonadota</taxon>
        <taxon>Alphaproteobacteria</taxon>
        <taxon>Hyphomicrobiales</taxon>
        <taxon>Rhizobiaceae</taxon>
        <taxon>Sinorhizobium/Ensifer group</taxon>
        <taxon>Sinorhizobium</taxon>
    </lineage>
</organism>
<dbReference type="Pfam" id="PF00293">
    <property type="entry name" value="NUDIX"/>
    <property type="match status" value="1"/>
</dbReference>
<dbReference type="InterPro" id="IPR000086">
    <property type="entry name" value="NUDIX_hydrolase_dom"/>
</dbReference>
<dbReference type="eggNOG" id="COG1051">
    <property type="taxonomic scope" value="Bacteria"/>
</dbReference>
<accession>I3XBI4</accession>
<keyword evidence="2 4" id="KW-0378">Hydrolase</keyword>
<evidence type="ECO:0000313" key="5">
    <source>
        <dbReference type="Proteomes" id="UP000006180"/>
    </source>
</evidence>
<dbReference type="AlphaFoldDB" id="I3XBI4"/>
<name>I3XBI4_SINF2</name>
<dbReference type="PROSITE" id="PS00893">
    <property type="entry name" value="NUDIX_BOX"/>
    <property type="match status" value="1"/>
</dbReference>
<dbReference type="InterPro" id="IPR020084">
    <property type="entry name" value="NUDIX_hydrolase_CS"/>
</dbReference>
<dbReference type="SUPFAM" id="SSF55811">
    <property type="entry name" value="Nudix"/>
    <property type="match status" value="1"/>
</dbReference>
<sequence length="191" mass="21274">MGYPDAAAQVPPAAQKIVVARRVAGKEKPMDQDRPQEARNWLWPLARLAHVYFAVSRGMTLGVRAACFDPDGRVFLVRHSYLPGWHFPGGGVDRRETAFEGLVRELKEEGNLELTGPPLLVQVFYNPGTSKRDHVVFFRCDDVRQVRPKVADLEIAAAGFFALGDLPPDTTPATRRRLAELAGTMKPDVLW</sequence>
<dbReference type="PANTHER" id="PTHR43046:SF14">
    <property type="entry name" value="MUTT_NUDIX FAMILY PROTEIN"/>
    <property type="match status" value="1"/>
</dbReference>
<evidence type="ECO:0000256" key="1">
    <source>
        <dbReference type="ARBA" id="ARBA00001946"/>
    </source>
</evidence>
<dbReference type="PATRIC" id="fig|1185652.3.peg.4874"/>
<dbReference type="PANTHER" id="PTHR43046">
    <property type="entry name" value="GDP-MANNOSE MANNOSYL HYDROLASE"/>
    <property type="match status" value="1"/>
</dbReference>
<evidence type="ECO:0000256" key="2">
    <source>
        <dbReference type="ARBA" id="ARBA00022801"/>
    </source>
</evidence>
<gene>
    <name evidence="4" type="ORF">USDA257_c47040</name>
</gene>
<dbReference type="Gene3D" id="3.90.79.10">
    <property type="entry name" value="Nucleoside Triphosphate Pyrophosphohydrolase"/>
    <property type="match status" value="1"/>
</dbReference>
<dbReference type="KEGG" id="sfd:USDA257_c47040"/>
<dbReference type="GO" id="GO:0016787">
    <property type="term" value="F:hydrolase activity"/>
    <property type="evidence" value="ECO:0007669"/>
    <property type="project" value="UniProtKB-KW"/>
</dbReference>
<comment type="cofactor">
    <cofactor evidence="1">
        <name>Mg(2+)</name>
        <dbReference type="ChEBI" id="CHEBI:18420"/>
    </cofactor>
</comment>
<dbReference type="Proteomes" id="UP000006180">
    <property type="component" value="Chromosome"/>
</dbReference>
<proteinExistence type="predicted"/>
<dbReference type="STRING" id="1185652.USDA257_c47040"/>